<dbReference type="OrthoDB" id="3501153at2759"/>
<keyword evidence="4" id="KW-1185">Reference proteome</keyword>
<keyword evidence="2" id="KW-0472">Membrane</keyword>
<evidence type="ECO:0000256" key="1">
    <source>
        <dbReference type="SAM" id="MobiDB-lite"/>
    </source>
</evidence>
<proteinExistence type="predicted"/>
<keyword evidence="2" id="KW-1133">Transmembrane helix</keyword>
<feature type="region of interest" description="Disordered" evidence="1">
    <location>
        <begin position="13"/>
        <end position="41"/>
    </location>
</feature>
<reference evidence="4" key="1">
    <citation type="journal article" date="2013" name="New Phytol.">
        <title>Comparative genomic and transcriptomic analyses reveal the hemibiotrophic stage shift of Colletotrichum fungi.</title>
        <authorList>
            <person name="Gan P."/>
            <person name="Ikeda K."/>
            <person name="Irieda H."/>
            <person name="Narusaka M."/>
            <person name="O'Connell R.J."/>
            <person name="Narusaka Y."/>
            <person name="Takano Y."/>
            <person name="Kubo Y."/>
            <person name="Shirasu K."/>
        </authorList>
    </citation>
    <scope>NUCLEOTIDE SEQUENCE [LARGE SCALE GENOMIC DNA]</scope>
    <source>
        <strain evidence="4">104-T / ATCC 96160 / CBS 514.97 / LARS 414 / MAFF 240422</strain>
    </source>
</reference>
<evidence type="ECO:0000256" key="2">
    <source>
        <dbReference type="SAM" id="Phobius"/>
    </source>
</evidence>
<accession>A0A484FB85</accession>
<dbReference type="EMBL" id="AMCV02000052">
    <property type="protein sequence ID" value="TDZ14317.1"/>
    <property type="molecule type" value="Genomic_DNA"/>
</dbReference>
<comment type="caution">
    <text evidence="3">The sequence shown here is derived from an EMBL/GenBank/DDBJ whole genome shotgun (WGS) entry which is preliminary data.</text>
</comment>
<reference evidence="4" key="2">
    <citation type="journal article" date="2019" name="Mol. Plant Microbe Interact.">
        <title>Genome sequence resources for four phytopathogenic fungi from the Colletotrichum orbiculare species complex.</title>
        <authorList>
            <person name="Gan P."/>
            <person name="Tsushima A."/>
            <person name="Narusaka M."/>
            <person name="Narusaka Y."/>
            <person name="Takano Y."/>
            <person name="Kubo Y."/>
            <person name="Shirasu K."/>
        </authorList>
    </citation>
    <scope>GENOME REANNOTATION</scope>
    <source>
        <strain evidence="4">104-T / ATCC 96160 / CBS 514.97 / LARS 414 / MAFF 240422</strain>
    </source>
</reference>
<dbReference type="AlphaFoldDB" id="A0A484FB85"/>
<dbReference type="STRING" id="1213857.A0A484FB85"/>
<feature type="compositionally biased region" description="Polar residues" evidence="1">
    <location>
        <begin position="16"/>
        <end position="25"/>
    </location>
</feature>
<name>A0A484FB85_COLOR</name>
<dbReference type="Proteomes" id="UP000014480">
    <property type="component" value="Unassembled WGS sequence"/>
</dbReference>
<feature type="transmembrane region" description="Helical" evidence="2">
    <location>
        <begin position="69"/>
        <end position="90"/>
    </location>
</feature>
<protein>
    <submittedName>
        <fullName evidence="3">Uncharacterized protein</fullName>
    </submittedName>
</protein>
<sequence>MSRQMLQYKRVAANSDGASTLSLPASPNCGDSDGTGESFEKSPLPDVDWEILSHQYARKLRRSRWLSTLAIYASLLAASLCLAISSTALYHASTRPLHNPIPARRSLGTCGPNVQTARERGCHFDLMAGSWMPGPCFHKEIMHEWVHKGFHERNWTFWRNEDDKPGLPMTMAEVLAGDWDVIWGPGDFHYAHCPNFWAKQWKAFSAGGNVVVMDSQIRSMHHTEHCIDLLRAPDLVKLADNKSTKIQQHWGRMECIEGPM</sequence>
<evidence type="ECO:0000313" key="4">
    <source>
        <dbReference type="Proteomes" id="UP000014480"/>
    </source>
</evidence>
<organism evidence="3 4">
    <name type="scientific">Colletotrichum orbiculare (strain 104-T / ATCC 96160 / CBS 514.97 / LARS 414 / MAFF 240422)</name>
    <name type="common">Cucumber anthracnose fungus</name>
    <name type="synonym">Colletotrichum lagenarium</name>
    <dbReference type="NCBI Taxonomy" id="1213857"/>
    <lineage>
        <taxon>Eukaryota</taxon>
        <taxon>Fungi</taxon>
        <taxon>Dikarya</taxon>
        <taxon>Ascomycota</taxon>
        <taxon>Pezizomycotina</taxon>
        <taxon>Sordariomycetes</taxon>
        <taxon>Hypocreomycetidae</taxon>
        <taxon>Glomerellales</taxon>
        <taxon>Glomerellaceae</taxon>
        <taxon>Colletotrichum</taxon>
        <taxon>Colletotrichum orbiculare species complex</taxon>
    </lineage>
</organism>
<keyword evidence="2" id="KW-0812">Transmembrane</keyword>
<gene>
    <name evidence="3" type="ORF">Cob_v012799</name>
</gene>
<dbReference type="PANTHER" id="PTHR35896">
    <property type="entry name" value="IG-LIKE DOMAIN-CONTAINING PROTEIN"/>
    <property type="match status" value="1"/>
</dbReference>
<dbReference type="InterPro" id="IPR053008">
    <property type="entry name" value="Phomopsin_biosynth_assoc"/>
</dbReference>
<dbReference type="PANTHER" id="PTHR35896:SF3">
    <property type="entry name" value="MAJOR FACILITATOR SUPERFAMILY TRANSPORTER"/>
    <property type="match status" value="1"/>
</dbReference>
<evidence type="ECO:0000313" key="3">
    <source>
        <dbReference type="EMBL" id="TDZ14317.1"/>
    </source>
</evidence>